<name>A0ABP0FHI5_CLALP</name>
<comment type="caution">
    <text evidence="4">The sequence shown here is derived from an EMBL/GenBank/DDBJ whole genome shotgun (WGS) entry which is preliminary data.</text>
</comment>
<comment type="similarity">
    <text evidence="1">Belongs to the MEMO1 family.</text>
</comment>
<dbReference type="NCBIfam" id="TIGR04336">
    <property type="entry name" value="AmmeMemoSam_B"/>
    <property type="match status" value="1"/>
</dbReference>
<evidence type="ECO:0000256" key="3">
    <source>
        <dbReference type="ARBA" id="ARBA00030837"/>
    </source>
</evidence>
<dbReference type="PANTHER" id="PTHR11060:SF0">
    <property type="entry name" value="PROTEIN MEMO1"/>
    <property type="match status" value="1"/>
</dbReference>
<keyword evidence="5" id="KW-1185">Reference proteome</keyword>
<evidence type="ECO:0000313" key="5">
    <source>
        <dbReference type="Proteomes" id="UP001642483"/>
    </source>
</evidence>
<dbReference type="Gene3D" id="3.40.830.10">
    <property type="entry name" value="LigB-like"/>
    <property type="match status" value="1"/>
</dbReference>
<organism evidence="4 5">
    <name type="scientific">Clavelina lepadiformis</name>
    <name type="common">Light-bulb sea squirt</name>
    <name type="synonym">Ascidia lepadiformis</name>
    <dbReference type="NCBI Taxonomy" id="159417"/>
    <lineage>
        <taxon>Eukaryota</taxon>
        <taxon>Metazoa</taxon>
        <taxon>Chordata</taxon>
        <taxon>Tunicata</taxon>
        <taxon>Ascidiacea</taxon>
        <taxon>Aplousobranchia</taxon>
        <taxon>Clavelinidae</taxon>
        <taxon>Clavelina</taxon>
    </lineage>
</organism>
<sequence length="296" mass="33499">MSTRRATHAGSWYSSSGSQLNQQLNQWLSEASGSSHGPARAIISPHAGYSYCGSCAAHAYKQIDATNVERVFILGPSHHVYLRECALSPATSYKTPLYNLKIDQSIYGELYATGKFKTMSMQTDEDEHSIEMQLAFVAKAMESKHDNFKIVPVLVGSLDRDSEREYGKIFSKYINDPRNLFIISSDFCHWGDRFRYNHYEPEHGEIYQSIEALDDRGMKIIERLDPDEFSSYLSKYKNTICGRHPIGVMLNAVKSLQNGNGLTMQFRFLNYKQSSKCYVRSDSSVSYAAGSLVMHT</sequence>
<evidence type="ECO:0000256" key="1">
    <source>
        <dbReference type="ARBA" id="ARBA00006315"/>
    </source>
</evidence>
<gene>
    <name evidence="4" type="ORF">CVLEPA_LOCUS7855</name>
</gene>
<proteinExistence type="inferred from homology"/>
<accession>A0ABP0FHI5</accession>
<protein>
    <recommendedName>
        <fullName evidence="2">Protein MEMO1</fullName>
    </recommendedName>
    <alternativeName>
        <fullName evidence="3">Mediator of ErbB2-driven cell motility 1</fullName>
    </alternativeName>
</protein>
<dbReference type="HAMAP" id="MF_00055">
    <property type="entry name" value="MEMO1"/>
    <property type="match status" value="1"/>
</dbReference>
<reference evidence="4 5" key="1">
    <citation type="submission" date="2024-02" db="EMBL/GenBank/DDBJ databases">
        <authorList>
            <person name="Daric V."/>
            <person name="Darras S."/>
        </authorList>
    </citation>
    <scope>NUCLEOTIDE SEQUENCE [LARGE SCALE GENOMIC DNA]</scope>
</reference>
<evidence type="ECO:0000256" key="2">
    <source>
        <dbReference type="ARBA" id="ARBA00016657"/>
    </source>
</evidence>
<dbReference type="Pfam" id="PF01875">
    <property type="entry name" value="Memo"/>
    <property type="match status" value="1"/>
</dbReference>
<evidence type="ECO:0000313" key="4">
    <source>
        <dbReference type="EMBL" id="CAK8677865.1"/>
    </source>
</evidence>
<dbReference type="InterPro" id="IPR002737">
    <property type="entry name" value="MEMO1_fam"/>
</dbReference>
<dbReference type="Proteomes" id="UP001642483">
    <property type="component" value="Unassembled WGS sequence"/>
</dbReference>
<dbReference type="CDD" id="cd07361">
    <property type="entry name" value="MEMO_like"/>
    <property type="match status" value="1"/>
</dbReference>
<dbReference type="EMBL" id="CAWYQH010000046">
    <property type="protein sequence ID" value="CAK8677865.1"/>
    <property type="molecule type" value="Genomic_DNA"/>
</dbReference>
<dbReference type="PANTHER" id="PTHR11060">
    <property type="entry name" value="PROTEIN MEMO1"/>
    <property type="match status" value="1"/>
</dbReference>